<dbReference type="GO" id="GO:0051213">
    <property type="term" value="F:dioxygenase activity"/>
    <property type="evidence" value="ECO:0007669"/>
    <property type="project" value="UniProtKB-KW"/>
</dbReference>
<evidence type="ECO:0000259" key="7">
    <source>
        <dbReference type="Pfam" id="PF02668"/>
    </source>
</evidence>
<dbReference type="PANTHER" id="PTHR43779">
    <property type="entry name" value="DIOXYGENASE RV0097-RELATED"/>
    <property type="match status" value="1"/>
</dbReference>
<dbReference type="Pfam" id="PF02668">
    <property type="entry name" value="TauD"/>
    <property type="match status" value="1"/>
</dbReference>
<accession>A0A9W9MUH4</accession>
<evidence type="ECO:0000256" key="6">
    <source>
        <dbReference type="ARBA" id="ARBA00023004"/>
    </source>
</evidence>
<dbReference type="PANTHER" id="PTHR43779:SF2">
    <property type="entry name" value="ALPHA-KETOGLUTARATE-DEPENDENT XANTHINE DIOXYGENASE XAN1"/>
    <property type="match status" value="1"/>
</dbReference>
<comment type="similarity">
    <text evidence="2">Belongs to the TfdA dioxygenase family.</text>
</comment>
<evidence type="ECO:0000313" key="8">
    <source>
        <dbReference type="EMBL" id="KAJ5207578.1"/>
    </source>
</evidence>
<keyword evidence="4 8" id="KW-0223">Dioxygenase</keyword>
<dbReference type="Gene3D" id="3.60.130.10">
    <property type="entry name" value="Clavaminate synthase-like"/>
    <property type="match status" value="1"/>
</dbReference>
<dbReference type="InterPro" id="IPR042098">
    <property type="entry name" value="TauD-like_sf"/>
</dbReference>
<protein>
    <submittedName>
        <fullName evidence="8">Taurine catabolism dioxygenase TauD/TfdA</fullName>
    </submittedName>
</protein>
<dbReference type="EMBL" id="JAPQKQ010000002">
    <property type="protein sequence ID" value="KAJ5207578.1"/>
    <property type="molecule type" value="Genomic_DNA"/>
</dbReference>
<comment type="caution">
    <text evidence="8">The sequence shown here is derived from an EMBL/GenBank/DDBJ whole genome shotgun (WGS) entry which is preliminary data.</text>
</comment>
<keyword evidence="3" id="KW-0479">Metal-binding</keyword>
<evidence type="ECO:0000256" key="5">
    <source>
        <dbReference type="ARBA" id="ARBA00023002"/>
    </source>
</evidence>
<dbReference type="InterPro" id="IPR051178">
    <property type="entry name" value="TfdA_dioxygenase"/>
</dbReference>
<dbReference type="OrthoDB" id="93019at2759"/>
<dbReference type="GO" id="GO:0046872">
    <property type="term" value="F:metal ion binding"/>
    <property type="evidence" value="ECO:0007669"/>
    <property type="project" value="UniProtKB-KW"/>
</dbReference>
<sequence>MSSAAQESQAEVIPLPQGAQSDANFGATITGIDLNNLSDQDFQVVRNAIYTHKVVIVKGQAGLAPLKQFQFVHRLDPDAEGVHGFDTKDVTDETIGVLGSKFKTIPGSVGVTIVGQGYQGDDHYGLKDITANSAKHFHAHVEPLTTEDLENGQTRFGAFHFDGVIYGSNTSRVTTLRCVRAPKGPDLTIRWDDGSGQTMAAKPGLTAFIDSAQIYEMLTDEEKTTADNSHWAPAPQPYTSMAPGGETVPLDKLPAWVPEKGFKFPMVWVNPVTGARSFQILPDVVQKLYFKSGSDAEERVVEDNDEVRVWLNNILDRICKPNILIPEYEEGDVVMFNNWAVLE</sequence>
<evidence type="ECO:0000256" key="3">
    <source>
        <dbReference type="ARBA" id="ARBA00022723"/>
    </source>
</evidence>
<keyword evidence="5" id="KW-0560">Oxidoreductase</keyword>
<reference evidence="8" key="1">
    <citation type="submission" date="2022-11" db="EMBL/GenBank/DDBJ databases">
        <authorList>
            <person name="Petersen C."/>
        </authorList>
    </citation>
    <scope>NUCLEOTIDE SEQUENCE</scope>
    <source>
        <strain evidence="8">IBT 20477</strain>
    </source>
</reference>
<name>A0A9W9MUH4_9EURO</name>
<dbReference type="SUPFAM" id="SSF51197">
    <property type="entry name" value="Clavaminate synthase-like"/>
    <property type="match status" value="1"/>
</dbReference>
<evidence type="ECO:0000256" key="1">
    <source>
        <dbReference type="ARBA" id="ARBA00001954"/>
    </source>
</evidence>
<proteinExistence type="inferred from homology"/>
<evidence type="ECO:0000256" key="2">
    <source>
        <dbReference type="ARBA" id="ARBA00005896"/>
    </source>
</evidence>
<dbReference type="Proteomes" id="UP001150942">
    <property type="component" value="Unassembled WGS sequence"/>
</dbReference>
<keyword evidence="9" id="KW-1185">Reference proteome</keyword>
<comment type="cofactor">
    <cofactor evidence="1">
        <name>Fe(2+)</name>
        <dbReference type="ChEBI" id="CHEBI:29033"/>
    </cofactor>
</comment>
<reference evidence="8" key="2">
    <citation type="journal article" date="2023" name="IMA Fungus">
        <title>Comparative genomic study of the Penicillium genus elucidates a diverse pangenome and 15 lateral gene transfer events.</title>
        <authorList>
            <person name="Petersen C."/>
            <person name="Sorensen T."/>
            <person name="Nielsen M.R."/>
            <person name="Sondergaard T.E."/>
            <person name="Sorensen J.L."/>
            <person name="Fitzpatrick D.A."/>
            <person name="Frisvad J.C."/>
            <person name="Nielsen K.L."/>
        </authorList>
    </citation>
    <scope>NUCLEOTIDE SEQUENCE</scope>
    <source>
        <strain evidence="8">IBT 20477</strain>
    </source>
</reference>
<evidence type="ECO:0000313" key="9">
    <source>
        <dbReference type="Proteomes" id="UP001150942"/>
    </source>
</evidence>
<keyword evidence="6" id="KW-0408">Iron</keyword>
<evidence type="ECO:0000256" key="4">
    <source>
        <dbReference type="ARBA" id="ARBA00022964"/>
    </source>
</evidence>
<feature type="domain" description="TauD/TfdA-like" evidence="7">
    <location>
        <begin position="18"/>
        <end position="342"/>
    </location>
</feature>
<organism evidence="8 9">
    <name type="scientific">Penicillium cf. viridicatum</name>
    <dbReference type="NCBI Taxonomy" id="2972119"/>
    <lineage>
        <taxon>Eukaryota</taxon>
        <taxon>Fungi</taxon>
        <taxon>Dikarya</taxon>
        <taxon>Ascomycota</taxon>
        <taxon>Pezizomycotina</taxon>
        <taxon>Eurotiomycetes</taxon>
        <taxon>Eurotiomycetidae</taxon>
        <taxon>Eurotiales</taxon>
        <taxon>Aspergillaceae</taxon>
        <taxon>Penicillium</taxon>
    </lineage>
</organism>
<gene>
    <name evidence="8" type="ORF">N7449_001957</name>
</gene>
<dbReference type="InterPro" id="IPR003819">
    <property type="entry name" value="TauD/TfdA-like"/>
</dbReference>
<dbReference type="AlphaFoldDB" id="A0A9W9MUH4"/>